<evidence type="ECO:0000313" key="4">
    <source>
        <dbReference type="Proteomes" id="UP000006882"/>
    </source>
</evidence>
<keyword evidence="2" id="KW-0812">Transmembrane</keyword>
<organism evidence="3 4">
    <name type="scientific">Prunus persica</name>
    <name type="common">Peach</name>
    <name type="synonym">Amygdalus persica</name>
    <dbReference type="NCBI Taxonomy" id="3760"/>
    <lineage>
        <taxon>Eukaryota</taxon>
        <taxon>Viridiplantae</taxon>
        <taxon>Streptophyta</taxon>
        <taxon>Embryophyta</taxon>
        <taxon>Tracheophyta</taxon>
        <taxon>Spermatophyta</taxon>
        <taxon>Magnoliopsida</taxon>
        <taxon>eudicotyledons</taxon>
        <taxon>Gunneridae</taxon>
        <taxon>Pentapetalae</taxon>
        <taxon>rosids</taxon>
        <taxon>fabids</taxon>
        <taxon>Rosales</taxon>
        <taxon>Rosaceae</taxon>
        <taxon>Amygdaloideae</taxon>
        <taxon>Amygdaleae</taxon>
        <taxon>Prunus</taxon>
    </lineage>
</organism>
<keyword evidence="2" id="KW-1133">Transmembrane helix</keyword>
<evidence type="ECO:0000256" key="2">
    <source>
        <dbReference type="SAM" id="Phobius"/>
    </source>
</evidence>
<feature type="region of interest" description="Disordered" evidence="1">
    <location>
        <begin position="198"/>
        <end position="220"/>
    </location>
</feature>
<dbReference type="EMBL" id="CM007655">
    <property type="protein sequence ID" value="ONI08327.1"/>
    <property type="molecule type" value="Genomic_DNA"/>
</dbReference>
<feature type="transmembrane region" description="Helical" evidence="2">
    <location>
        <begin position="59"/>
        <end position="80"/>
    </location>
</feature>
<feature type="transmembrane region" description="Helical" evidence="2">
    <location>
        <begin position="149"/>
        <end position="171"/>
    </location>
</feature>
<keyword evidence="2" id="KW-0472">Membrane</keyword>
<reference evidence="3 4" key="1">
    <citation type="journal article" date="2013" name="Nat. Genet.">
        <title>The high-quality draft genome of peach (Prunus persica) identifies unique patterns of genetic diversity, domestication and genome evolution.</title>
        <authorList>
            <consortium name="International Peach Genome Initiative"/>
            <person name="Verde I."/>
            <person name="Abbott A.G."/>
            <person name="Scalabrin S."/>
            <person name="Jung S."/>
            <person name="Shu S."/>
            <person name="Marroni F."/>
            <person name="Zhebentyayeva T."/>
            <person name="Dettori M.T."/>
            <person name="Grimwood J."/>
            <person name="Cattonaro F."/>
            <person name="Zuccolo A."/>
            <person name="Rossini L."/>
            <person name="Jenkins J."/>
            <person name="Vendramin E."/>
            <person name="Meisel L.A."/>
            <person name="Decroocq V."/>
            <person name="Sosinski B."/>
            <person name="Prochnik S."/>
            <person name="Mitros T."/>
            <person name="Policriti A."/>
            <person name="Cipriani G."/>
            <person name="Dondini L."/>
            <person name="Ficklin S."/>
            <person name="Goodstein D.M."/>
            <person name="Xuan P."/>
            <person name="Del Fabbro C."/>
            <person name="Aramini V."/>
            <person name="Copetti D."/>
            <person name="Gonzalez S."/>
            <person name="Horner D.S."/>
            <person name="Falchi R."/>
            <person name="Lucas S."/>
            <person name="Mica E."/>
            <person name="Maldonado J."/>
            <person name="Lazzari B."/>
            <person name="Bielenberg D."/>
            <person name="Pirona R."/>
            <person name="Miculan M."/>
            <person name="Barakat A."/>
            <person name="Testolin R."/>
            <person name="Stella A."/>
            <person name="Tartarini S."/>
            <person name="Tonutti P."/>
            <person name="Arus P."/>
            <person name="Orellana A."/>
            <person name="Wells C."/>
            <person name="Main D."/>
            <person name="Vizzotto G."/>
            <person name="Silva H."/>
            <person name="Salamini F."/>
            <person name="Schmutz J."/>
            <person name="Morgante M."/>
            <person name="Rokhsar D.S."/>
        </authorList>
    </citation>
    <scope>NUCLEOTIDE SEQUENCE [LARGE SCALE GENOMIC DNA]</scope>
    <source>
        <strain evidence="4">cv. Nemared</strain>
    </source>
</reference>
<sequence>MKTSIIDFRTNFQASQFIVSENKQGSKSNIMSFLTGVPKGSWQPIMTADTTTSSYWFNWRVMLCTIWVLTSMTLSVILVCKFEGPGSSKRRSRETQQEISAGTLYEDETWRPCLKGIHPAWLLAFRIFAFFVLLVLLIITAFVDGGGIFLFYTQWTFTLITIYFGLGSLLSMRGCYQYHKKTAGDKVESFEVDTEQGTFVSPPLGVNSGTSATDKASGSHVEQPQARQPAGFWGYVFQIIFQMNAGAVVLTDCVFWFIIVPFLTIKDYNLNFLIINMHTINAVFLLGETALNSLPFPWFRIGYFFLWTVTYVVFQWLVHAFFKLWWPYPFLDLSSPYVPLWYLSVGLLHIPCYSIFALIMKMKHQLYSTRFPESYQCGR</sequence>
<gene>
    <name evidence="3" type="ORF">PRUPE_5G171900</name>
</gene>
<feature type="compositionally biased region" description="Polar residues" evidence="1">
    <location>
        <begin position="207"/>
        <end position="220"/>
    </location>
</feature>
<feature type="transmembrane region" description="Helical" evidence="2">
    <location>
        <begin position="270"/>
        <end position="291"/>
    </location>
</feature>
<dbReference type="OrthoDB" id="419711at2759"/>
<dbReference type="Gramene" id="ONI08327">
    <property type="protein sequence ID" value="ONI08327"/>
    <property type="gene ID" value="PRUPE_5G171900"/>
</dbReference>
<dbReference type="Proteomes" id="UP000006882">
    <property type="component" value="Chromosome G5"/>
</dbReference>
<protein>
    <submittedName>
        <fullName evidence="3">Uncharacterized protein</fullName>
    </submittedName>
</protein>
<name>A0A251P9R6_PRUPE</name>
<feature type="transmembrane region" description="Helical" evidence="2">
    <location>
        <begin position="303"/>
        <end position="328"/>
    </location>
</feature>
<evidence type="ECO:0000313" key="3">
    <source>
        <dbReference type="EMBL" id="ONI08327.1"/>
    </source>
</evidence>
<dbReference type="AlphaFoldDB" id="A0A251P9R6"/>
<dbReference type="PANTHER" id="PTHR12242:SF22">
    <property type="entry name" value="OS02G0130600 PROTEIN"/>
    <property type="match status" value="1"/>
</dbReference>
<feature type="transmembrane region" description="Helical" evidence="2">
    <location>
        <begin position="340"/>
        <end position="360"/>
    </location>
</feature>
<proteinExistence type="predicted"/>
<dbReference type="GO" id="GO:0016020">
    <property type="term" value="C:membrane"/>
    <property type="evidence" value="ECO:0000318"/>
    <property type="project" value="GO_Central"/>
</dbReference>
<feature type="transmembrane region" description="Helical" evidence="2">
    <location>
        <begin position="120"/>
        <end position="143"/>
    </location>
</feature>
<evidence type="ECO:0000256" key="1">
    <source>
        <dbReference type="SAM" id="MobiDB-lite"/>
    </source>
</evidence>
<dbReference type="eggNOG" id="ENOG502QTZM">
    <property type="taxonomic scope" value="Eukaryota"/>
</dbReference>
<accession>A0A251P9R6</accession>
<feature type="transmembrane region" description="Helical" evidence="2">
    <location>
        <begin position="232"/>
        <end position="258"/>
    </location>
</feature>
<keyword evidence="4" id="KW-1185">Reference proteome</keyword>
<dbReference type="PANTHER" id="PTHR12242">
    <property type="entry name" value="OS02G0130600 PROTEIN-RELATED"/>
    <property type="match status" value="1"/>
</dbReference>